<gene>
    <name evidence="4" type="ORF">COW11_00610</name>
</gene>
<evidence type="ECO:0000313" key="5">
    <source>
        <dbReference type="Proteomes" id="UP000231267"/>
    </source>
</evidence>
<keyword evidence="3" id="KW-0812">Transmembrane</keyword>
<reference evidence="4 5" key="1">
    <citation type="submission" date="2017-09" db="EMBL/GenBank/DDBJ databases">
        <title>Depth-based differentiation of microbial function through sediment-hosted aquifers and enrichment of novel symbionts in the deep terrestrial subsurface.</title>
        <authorList>
            <person name="Probst A.J."/>
            <person name="Ladd B."/>
            <person name="Jarett J.K."/>
            <person name="Geller-Mcgrath D.E."/>
            <person name="Sieber C.M."/>
            <person name="Emerson J.B."/>
            <person name="Anantharaman K."/>
            <person name="Thomas B.C."/>
            <person name="Malmstrom R."/>
            <person name="Stieglmeier M."/>
            <person name="Klingl A."/>
            <person name="Woyke T."/>
            <person name="Ryan C.M."/>
            <person name="Banfield J.F."/>
        </authorList>
    </citation>
    <scope>NUCLEOTIDE SEQUENCE [LARGE SCALE GENOMIC DNA]</scope>
    <source>
        <strain evidence="4">CG12_big_fil_rev_8_21_14_0_65_43_15</strain>
    </source>
</reference>
<feature type="region of interest" description="Disordered" evidence="2">
    <location>
        <begin position="1"/>
        <end position="41"/>
    </location>
</feature>
<proteinExistence type="predicted"/>
<keyword evidence="3" id="KW-1133">Transmembrane helix</keyword>
<dbReference type="EMBL" id="PFGP01000015">
    <property type="protein sequence ID" value="PIW66952.1"/>
    <property type="molecule type" value="Genomic_DNA"/>
</dbReference>
<comment type="caution">
    <text evidence="4">The sequence shown here is derived from an EMBL/GenBank/DDBJ whole genome shotgun (WGS) entry which is preliminary data.</text>
</comment>
<evidence type="ECO:0000256" key="2">
    <source>
        <dbReference type="SAM" id="MobiDB-lite"/>
    </source>
</evidence>
<evidence type="ECO:0000313" key="4">
    <source>
        <dbReference type="EMBL" id="PIW66952.1"/>
    </source>
</evidence>
<accession>A0A2J0LGH7</accession>
<feature type="coiled-coil region" evidence="1">
    <location>
        <begin position="65"/>
        <end position="194"/>
    </location>
</feature>
<keyword evidence="3" id="KW-0472">Membrane</keyword>
<dbReference type="AlphaFoldDB" id="A0A2J0LGH7"/>
<feature type="compositionally biased region" description="Basic and acidic residues" evidence="2">
    <location>
        <begin position="7"/>
        <end position="25"/>
    </location>
</feature>
<protein>
    <submittedName>
        <fullName evidence="4">Uncharacterized protein</fullName>
    </submittedName>
</protein>
<organism evidence="4 5">
    <name type="scientific">Candidatus Taenaricola geysiri</name>
    <dbReference type="NCBI Taxonomy" id="1974752"/>
    <lineage>
        <taxon>Bacteria</taxon>
        <taxon>Pseudomonadati</taxon>
        <taxon>Candidatus Omnitrophota</taxon>
        <taxon>Candidatus Taenaricola</taxon>
    </lineage>
</organism>
<sequence length="287" mass="31516">MAFEQTRPGEESNPKAAEKQPRETAKVGVGASKKSPTGDTKSISPAFLAVTALLAITTLFLFIAKNNLAAKNKELQGQLDAAISSKAVVERQLSETSAIKDQLQVTVDSMKKDAEAFAAMIEQEKRQKEEAVAQLQQYMQKLTSTKKALESERQQAISMKDKFKKDLDAITVQLQEVKTAKESLENKLKQTLASKGIKLEKIVVRPETGEMVSEGQILVVNREFDFVVINLGENDGLKVGSRLEVYTGDEKIGIVEVEKIYGNMSAATILPETQKDKVKEGCSVRPV</sequence>
<feature type="transmembrane region" description="Helical" evidence="3">
    <location>
        <begin position="43"/>
        <end position="64"/>
    </location>
</feature>
<evidence type="ECO:0000256" key="3">
    <source>
        <dbReference type="SAM" id="Phobius"/>
    </source>
</evidence>
<name>A0A2J0LGH7_9BACT</name>
<keyword evidence="1" id="KW-0175">Coiled coil</keyword>
<evidence type="ECO:0000256" key="1">
    <source>
        <dbReference type="SAM" id="Coils"/>
    </source>
</evidence>
<dbReference type="Proteomes" id="UP000231267">
    <property type="component" value="Unassembled WGS sequence"/>
</dbReference>